<feature type="non-terminal residue" evidence="1">
    <location>
        <position position="1"/>
    </location>
</feature>
<evidence type="ECO:0000313" key="1">
    <source>
        <dbReference type="EMBL" id="MBA4454371.1"/>
    </source>
</evidence>
<proteinExistence type="predicted"/>
<organism evidence="1 2">
    <name type="scientific">Candidatus Nitrosomaritimum aestuariumsis</name>
    <dbReference type="NCBI Taxonomy" id="3342354"/>
    <lineage>
        <taxon>Archaea</taxon>
        <taxon>Nitrososphaerota</taxon>
        <taxon>Nitrososphaeria</taxon>
        <taxon>Nitrosopumilales</taxon>
        <taxon>Nitrosopumilaceae</taxon>
        <taxon>Candidatus Nitrosomaritimum</taxon>
    </lineage>
</organism>
<dbReference type="Proteomes" id="UP000526786">
    <property type="component" value="Unassembled WGS sequence"/>
</dbReference>
<sequence>LNLLSISKINEKGFERTQSKKINKELPYFITIVTLLSSAGIGPYFMLQRVKSMDLLPTIRLESLKMIKRIDLLGVDPLEVMRQVRTRSSSKALGEFFDGYVSTVESGGNLINYLKSKMKTVYDRHAESQKQAVVKLGALVEAYMTIQVVLLAVYIISAAVISDPFATSESGISGEVMFLILTPAISLVFLVAANNSPIAKNPELPYKKILMFAAPALIVSGIVIGLNIIPDPLMEPYLLGGALVAASIVPAIYFRKLYAKTISAEDSTPKILRTISEARKTGMSPESSVIHACKRKEYGLFNSVANGISNKIEWGVDFKTIFKDLQNEIQAFNVLISFNILFELISAGGGNPQTLDSLTETSERMQEIQKEKRDLLMPYLYVGFVLMGTTGFTTLLVIDSFSDIAQESQDLSAIEGELAGSSLGLFPLIVLIQAWTAGLFLGRVIKGAFSGGFLYSIILVGMTLVGITLVQFSIIDVNSMF</sequence>
<accession>A0AC60W4B7</accession>
<gene>
    <name evidence="1" type="ORF">H2B05_05450</name>
</gene>
<protein>
    <submittedName>
        <fullName evidence="1">Type II secretion system F family protein</fullName>
    </submittedName>
</protein>
<comment type="caution">
    <text evidence="1">The sequence shown here is derived from an EMBL/GenBank/DDBJ whole genome shotgun (WGS) entry which is preliminary data.</text>
</comment>
<dbReference type="EMBL" id="JACENC010000207">
    <property type="protein sequence ID" value="MBA4454371.1"/>
    <property type="molecule type" value="Genomic_DNA"/>
</dbReference>
<reference evidence="1 2" key="1">
    <citation type="journal article" date="2020" name="Appl. Environ. Microbiol.">
        <title>Genomic Characteristics of a Novel Species of Ammonia-Oxidizing Archaea from the Jiulong River Estuary.</title>
        <authorList>
            <person name="Zou D."/>
            <person name="Wan R."/>
            <person name="Han L."/>
            <person name="Xu M.N."/>
            <person name="Liu Y."/>
            <person name="Liu H."/>
            <person name="Kao S.J."/>
            <person name="Li M."/>
        </authorList>
    </citation>
    <scope>NUCLEOTIDE SEQUENCE [LARGE SCALE GENOMIC DNA]</scope>
    <source>
        <strain evidence="1">W2bin3</strain>
    </source>
</reference>
<evidence type="ECO:0000313" key="2">
    <source>
        <dbReference type="Proteomes" id="UP000526786"/>
    </source>
</evidence>
<name>A0AC60W4B7_9ARCH</name>